<evidence type="ECO:0000313" key="4">
    <source>
        <dbReference type="Proteomes" id="UP001229421"/>
    </source>
</evidence>
<dbReference type="PANTHER" id="PTHR34484">
    <property type="entry name" value="OS02G0832600 PROTEIN"/>
    <property type="match status" value="1"/>
</dbReference>
<keyword evidence="1" id="KW-0175">Coiled coil</keyword>
<dbReference type="EMBL" id="JAUHHV010000003">
    <property type="protein sequence ID" value="KAK1429085.1"/>
    <property type="molecule type" value="Genomic_DNA"/>
</dbReference>
<dbReference type="AlphaFoldDB" id="A0AAD8L0D4"/>
<evidence type="ECO:0000256" key="2">
    <source>
        <dbReference type="SAM" id="MobiDB-lite"/>
    </source>
</evidence>
<sequence length="269" mass="31162">MYQLQIMNQSQQVMKDQNSQLWMNQLINLSHMMMDLDQSQSQTRLNNRCRSYDADQFKFKNRIVRSSIKTQSNRSNRKANNNNNKKDLQQRKRLKHQRYLKNKKKAPTPAPLAPRNTTSFIIRAKKSGGIAVSPSPVTPAVLDTPVFSPCNEDLIDAVKEEWGIDGYGTMKGLIRVRSSGKNEDVEWRLDDDLSRFEMISPKYGVNDHKSCVLENRVNDQGTHIAQLEEQNLKLKERLLLLDRDFSNMRLKLQGLEMLRHGSQGFIEDI</sequence>
<organism evidence="3 4">
    <name type="scientific">Tagetes erecta</name>
    <name type="common">African marigold</name>
    <dbReference type="NCBI Taxonomy" id="13708"/>
    <lineage>
        <taxon>Eukaryota</taxon>
        <taxon>Viridiplantae</taxon>
        <taxon>Streptophyta</taxon>
        <taxon>Embryophyta</taxon>
        <taxon>Tracheophyta</taxon>
        <taxon>Spermatophyta</taxon>
        <taxon>Magnoliopsida</taxon>
        <taxon>eudicotyledons</taxon>
        <taxon>Gunneridae</taxon>
        <taxon>Pentapetalae</taxon>
        <taxon>asterids</taxon>
        <taxon>campanulids</taxon>
        <taxon>Asterales</taxon>
        <taxon>Asteraceae</taxon>
        <taxon>Asteroideae</taxon>
        <taxon>Heliantheae alliance</taxon>
        <taxon>Tageteae</taxon>
        <taxon>Tagetes</taxon>
    </lineage>
</organism>
<dbReference type="PANTHER" id="PTHR34484:SF2">
    <property type="entry name" value="OS02G0832600 PROTEIN"/>
    <property type="match status" value="1"/>
</dbReference>
<protein>
    <submittedName>
        <fullName evidence="3">Uncharacterized protein</fullName>
    </submittedName>
</protein>
<proteinExistence type="predicted"/>
<feature type="compositionally biased region" description="Low complexity" evidence="2">
    <location>
        <begin position="72"/>
        <end position="83"/>
    </location>
</feature>
<accession>A0AAD8L0D4</accession>
<feature type="region of interest" description="Disordered" evidence="2">
    <location>
        <begin position="66"/>
        <end position="116"/>
    </location>
</feature>
<name>A0AAD8L0D4_TARER</name>
<gene>
    <name evidence="3" type="ORF">QVD17_11286</name>
</gene>
<keyword evidence="4" id="KW-1185">Reference proteome</keyword>
<evidence type="ECO:0000256" key="1">
    <source>
        <dbReference type="SAM" id="Coils"/>
    </source>
</evidence>
<comment type="caution">
    <text evidence="3">The sequence shown here is derived from an EMBL/GenBank/DDBJ whole genome shotgun (WGS) entry which is preliminary data.</text>
</comment>
<dbReference type="Proteomes" id="UP001229421">
    <property type="component" value="Unassembled WGS sequence"/>
</dbReference>
<evidence type="ECO:0000313" key="3">
    <source>
        <dbReference type="EMBL" id="KAK1429085.1"/>
    </source>
</evidence>
<feature type="compositionally biased region" description="Basic residues" evidence="2">
    <location>
        <begin position="91"/>
        <end position="106"/>
    </location>
</feature>
<reference evidence="3" key="1">
    <citation type="journal article" date="2023" name="bioRxiv">
        <title>Improved chromosome-level genome assembly for marigold (Tagetes erecta).</title>
        <authorList>
            <person name="Jiang F."/>
            <person name="Yuan L."/>
            <person name="Wang S."/>
            <person name="Wang H."/>
            <person name="Xu D."/>
            <person name="Wang A."/>
            <person name="Fan W."/>
        </authorList>
    </citation>
    <scope>NUCLEOTIDE SEQUENCE</scope>
    <source>
        <strain evidence="3">WSJ</strain>
        <tissue evidence="3">Leaf</tissue>
    </source>
</reference>
<feature type="coiled-coil region" evidence="1">
    <location>
        <begin position="217"/>
        <end position="244"/>
    </location>
</feature>